<evidence type="ECO:0000313" key="2">
    <source>
        <dbReference type="EMBL" id="KAK0413742.1"/>
    </source>
</evidence>
<feature type="compositionally biased region" description="Low complexity" evidence="1">
    <location>
        <begin position="108"/>
        <end position="126"/>
    </location>
</feature>
<comment type="caution">
    <text evidence="2">The sequence shown here is derived from an EMBL/GenBank/DDBJ whole genome shotgun (WGS) entry which is preliminary data.</text>
</comment>
<dbReference type="Proteomes" id="UP001175271">
    <property type="component" value="Unassembled WGS sequence"/>
</dbReference>
<sequence length="448" mass="50852">MSADCSQRLKELLAEKDARIHELHVENHEMREKCYEFELQIKKLTKENRNMKFKLDQIRGLPEWPDIHVKIIKTEVEEDTAAAYPNTTVVPDFVLYTTKSELGDEDTSTVGCSSGTPPTSSGSMSTAHAEVVTNFADVRLTNRKKIVNAKPVLRCKRSTPFRKSPSVVTVREKRRVRKAKTSPPVPLRRSDRVKKSRTPAIQQPSAAQSRTAAPRPRLVRQSTATSSLSNVIVVDSNACPKRSTKSARRNSSSALTSPKISSHSQCKKCQATIKGTNIFYRYHVAEHEKIGIRCTVEGCDAVLDPHKTCLHYKSVHGKSIKNISLEQRNVYKAEIAKFKEQTGRLMSKYFTGIQLKIVQSKDLITCKQCGSGISKWAFHSHICSHLNLKAQCPMNSCREIVHQNYLLKHMKKIHFKAVPDLNKEQLENYEHEKRRITAIVTKVKKDYF</sequence>
<keyword evidence="3" id="KW-1185">Reference proteome</keyword>
<protein>
    <submittedName>
        <fullName evidence="2">Uncharacterized protein</fullName>
    </submittedName>
</protein>
<feature type="compositionally biased region" description="Polar residues" evidence="1">
    <location>
        <begin position="249"/>
        <end position="259"/>
    </location>
</feature>
<feature type="region of interest" description="Disordered" evidence="1">
    <location>
        <begin position="162"/>
        <end position="224"/>
    </location>
</feature>
<dbReference type="EMBL" id="JAUCMV010000003">
    <property type="protein sequence ID" value="KAK0413742.1"/>
    <property type="molecule type" value="Genomic_DNA"/>
</dbReference>
<proteinExistence type="predicted"/>
<evidence type="ECO:0000313" key="3">
    <source>
        <dbReference type="Proteomes" id="UP001175271"/>
    </source>
</evidence>
<gene>
    <name evidence="2" type="ORF">QR680_006966</name>
</gene>
<organism evidence="2 3">
    <name type="scientific">Steinernema hermaphroditum</name>
    <dbReference type="NCBI Taxonomy" id="289476"/>
    <lineage>
        <taxon>Eukaryota</taxon>
        <taxon>Metazoa</taxon>
        <taxon>Ecdysozoa</taxon>
        <taxon>Nematoda</taxon>
        <taxon>Chromadorea</taxon>
        <taxon>Rhabditida</taxon>
        <taxon>Tylenchina</taxon>
        <taxon>Panagrolaimomorpha</taxon>
        <taxon>Strongyloidoidea</taxon>
        <taxon>Steinernematidae</taxon>
        <taxon>Steinernema</taxon>
    </lineage>
</organism>
<name>A0AA39HZI7_9BILA</name>
<accession>A0AA39HZI7</accession>
<dbReference type="AlphaFoldDB" id="A0AA39HZI7"/>
<evidence type="ECO:0000256" key="1">
    <source>
        <dbReference type="SAM" id="MobiDB-lite"/>
    </source>
</evidence>
<feature type="compositionally biased region" description="Polar residues" evidence="1">
    <location>
        <begin position="199"/>
        <end position="211"/>
    </location>
</feature>
<feature type="region of interest" description="Disordered" evidence="1">
    <location>
        <begin position="105"/>
        <end position="126"/>
    </location>
</feature>
<feature type="region of interest" description="Disordered" evidence="1">
    <location>
        <begin position="239"/>
        <end position="259"/>
    </location>
</feature>
<reference evidence="2" key="1">
    <citation type="submission" date="2023-06" db="EMBL/GenBank/DDBJ databases">
        <title>Genomic analysis of the entomopathogenic nematode Steinernema hermaphroditum.</title>
        <authorList>
            <person name="Schwarz E.M."/>
            <person name="Heppert J.K."/>
            <person name="Baniya A."/>
            <person name="Schwartz H.T."/>
            <person name="Tan C.-H."/>
            <person name="Antoshechkin I."/>
            <person name="Sternberg P.W."/>
            <person name="Goodrich-Blair H."/>
            <person name="Dillman A.R."/>
        </authorList>
    </citation>
    <scope>NUCLEOTIDE SEQUENCE</scope>
    <source>
        <strain evidence="2">PS9179</strain>
        <tissue evidence="2">Whole animal</tissue>
    </source>
</reference>